<dbReference type="EMBL" id="JASPKY010000507">
    <property type="protein sequence ID" value="KAK9694637.1"/>
    <property type="molecule type" value="Genomic_DNA"/>
</dbReference>
<comment type="caution">
    <text evidence="1">The sequence shown here is derived from an EMBL/GenBank/DDBJ whole genome shotgun (WGS) entry which is preliminary data.</text>
</comment>
<evidence type="ECO:0000313" key="1">
    <source>
        <dbReference type="EMBL" id="KAK9694637.1"/>
    </source>
</evidence>
<keyword evidence="2" id="KW-1185">Reference proteome</keyword>
<reference evidence="1 2" key="1">
    <citation type="journal article" date="2024" name="BMC Genomics">
        <title>De novo assembly and annotation of Popillia japonica's genome with initial clues to its potential as an invasive pest.</title>
        <authorList>
            <person name="Cucini C."/>
            <person name="Boschi S."/>
            <person name="Funari R."/>
            <person name="Cardaioli E."/>
            <person name="Iannotti N."/>
            <person name="Marturano G."/>
            <person name="Paoli F."/>
            <person name="Bruttini M."/>
            <person name="Carapelli A."/>
            <person name="Frati F."/>
            <person name="Nardi F."/>
        </authorList>
    </citation>
    <scope>NUCLEOTIDE SEQUENCE [LARGE SCALE GENOMIC DNA]</scope>
    <source>
        <strain evidence="1">DMR45628</strain>
    </source>
</reference>
<name>A0AAW1IX10_POPJA</name>
<protein>
    <submittedName>
        <fullName evidence="1">Uncharacterized protein</fullName>
    </submittedName>
</protein>
<organism evidence="1 2">
    <name type="scientific">Popillia japonica</name>
    <name type="common">Japanese beetle</name>
    <dbReference type="NCBI Taxonomy" id="7064"/>
    <lineage>
        <taxon>Eukaryota</taxon>
        <taxon>Metazoa</taxon>
        <taxon>Ecdysozoa</taxon>
        <taxon>Arthropoda</taxon>
        <taxon>Hexapoda</taxon>
        <taxon>Insecta</taxon>
        <taxon>Pterygota</taxon>
        <taxon>Neoptera</taxon>
        <taxon>Endopterygota</taxon>
        <taxon>Coleoptera</taxon>
        <taxon>Polyphaga</taxon>
        <taxon>Scarabaeiformia</taxon>
        <taxon>Scarabaeidae</taxon>
        <taxon>Rutelinae</taxon>
        <taxon>Popillia</taxon>
    </lineage>
</organism>
<accession>A0AAW1IX10</accession>
<proteinExistence type="predicted"/>
<sequence length="77" mass="8787">MIVSSTNIPHKDIHKDKRTTISILDVKTIRGACCGSDHVLQHQEPANTLDIERIKVPEIQRIFEKEVTRKSSEPEPQ</sequence>
<dbReference type="Proteomes" id="UP001458880">
    <property type="component" value="Unassembled WGS sequence"/>
</dbReference>
<dbReference type="AlphaFoldDB" id="A0AAW1IX10"/>
<evidence type="ECO:0000313" key="2">
    <source>
        <dbReference type="Proteomes" id="UP001458880"/>
    </source>
</evidence>
<gene>
    <name evidence="1" type="ORF">QE152_g33421</name>
</gene>